<organism evidence="5 6">
    <name type="scientific">Candidatus Magnetoglobus multicellularis str. Araruama</name>
    <dbReference type="NCBI Taxonomy" id="890399"/>
    <lineage>
        <taxon>Bacteria</taxon>
        <taxon>Pseudomonadati</taxon>
        <taxon>Thermodesulfobacteriota</taxon>
        <taxon>Desulfobacteria</taxon>
        <taxon>Desulfobacterales</taxon>
        <taxon>Desulfobacteraceae</taxon>
        <taxon>Candidatus Magnetoglobus</taxon>
    </lineage>
</organism>
<dbReference type="AlphaFoldDB" id="A0A1V1P4F7"/>
<evidence type="ECO:0000313" key="5">
    <source>
        <dbReference type="EMBL" id="ETR69701.1"/>
    </source>
</evidence>
<dbReference type="Gene3D" id="3.40.50.300">
    <property type="entry name" value="P-loop containing nucleotide triphosphate hydrolases"/>
    <property type="match status" value="1"/>
</dbReference>
<evidence type="ECO:0000256" key="3">
    <source>
        <dbReference type="ARBA" id="ARBA00022840"/>
    </source>
</evidence>
<dbReference type="Pfam" id="PF01695">
    <property type="entry name" value="IstB_IS21"/>
    <property type="match status" value="1"/>
</dbReference>
<keyword evidence="2" id="KW-0547">Nucleotide-binding</keyword>
<name>A0A1V1P4F7_9BACT</name>
<evidence type="ECO:0000313" key="6">
    <source>
        <dbReference type="Proteomes" id="UP000189670"/>
    </source>
</evidence>
<dbReference type="GO" id="GO:0006260">
    <property type="term" value="P:DNA replication"/>
    <property type="evidence" value="ECO:0007669"/>
    <property type="project" value="TreeGrafter"/>
</dbReference>
<dbReference type="InterPro" id="IPR028350">
    <property type="entry name" value="DNAC/IstB-like"/>
</dbReference>
<protein>
    <submittedName>
        <fullName evidence="5">Insertion sequence Is21 ATP-binding protein</fullName>
    </submittedName>
</protein>
<evidence type="ECO:0000256" key="1">
    <source>
        <dbReference type="ARBA" id="ARBA00008059"/>
    </source>
</evidence>
<keyword evidence="3 5" id="KW-0067">ATP-binding</keyword>
<dbReference type="SMART" id="SM00382">
    <property type="entry name" value="AAA"/>
    <property type="match status" value="1"/>
</dbReference>
<feature type="domain" description="AAA+ ATPase" evidence="4">
    <location>
        <begin position="102"/>
        <end position="237"/>
    </location>
</feature>
<evidence type="ECO:0000256" key="2">
    <source>
        <dbReference type="ARBA" id="ARBA00022741"/>
    </source>
</evidence>
<dbReference type="InterPro" id="IPR002611">
    <property type="entry name" value="IstB_ATP-bd"/>
</dbReference>
<reference evidence="6" key="1">
    <citation type="submission" date="2012-11" db="EMBL/GenBank/DDBJ databases">
        <authorList>
            <person name="Lucero-Rivera Y.E."/>
            <person name="Tovar-Ramirez D."/>
        </authorList>
    </citation>
    <scope>NUCLEOTIDE SEQUENCE [LARGE SCALE GENOMIC DNA]</scope>
    <source>
        <strain evidence="6">Araruama</strain>
    </source>
</reference>
<dbReference type="InterPro" id="IPR027417">
    <property type="entry name" value="P-loop_NTPase"/>
</dbReference>
<dbReference type="SUPFAM" id="SSF52540">
    <property type="entry name" value="P-loop containing nucleoside triphosphate hydrolases"/>
    <property type="match status" value="1"/>
</dbReference>
<dbReference type="CDD" id="cd00009">
    <property type="entry name" value="AAA"/>
    <property type="match status" value="1"/>
</dbReference>
<dbReference type="InterPro" id="IPR003593">
    <property type="entry name" value="AAA+_ATPase"/>
</dbReference>
<dbReference type="GO" id="GO:0005524">
    <property type="term" value="F:ATP binding"/>
    <property type="evidence" value="ECO:0007669"/>
    <property type="project" value="UniProtKB-KW"/>
</dbReference>
<evidence type="ECO:0000259" key="4">
    <source>
        <dbReference type="SMART" id="SM00382"/>
    </source>
</evidence>
<dbReference type="Proteomes" id="UP000189670">
    <property type="component" value="Unassembled WGS sequence"/>
</dbReference>
<proteinExistence type="inferred from homology"/>
<dbReference type="PIRSF" id="PIRSF003073">
    <property type="entry name" value="DNAC_TnpB_IstB"/>
    <property type="match status" value="1"/>
</dbReference>
<dbReference type="PANTHER" id="PTHR30050">
    <property type="entry name" value="CHROMOSOMAL REPLICATION INITIATOR PROTEIN DNAA"/>
    <property type="match status" value="1"/>
</dbReference>
<gene>
    <name evidence="5" type="ORF">OMM_03753</name>
</gene>
<comment type="caution">
    <text evidence="5">The sequence shown here is derived from an EMBL/GenBank/DDBJ whole genome shotgun (WGS) entry which is preliminary data.</text>
</comment>
<sequence length="258" mass="29292">MKQTLLVERLKENFRILRLKDMAQNLETVLEKAESEKQGHLEFLAQLVEAQVNGFKNRSLERRLKHANFPRNMSFDNFDWNFQPGLNVEQLKNLKTLNFISNHQSVLILGKTGCGKSHIASALGLVACEAGFRVKFYTLQELLAYLYSTLADEATVEAIEKLARLDLIIIDRIGFIRKKAEYASLLLELICACQDRVSIITTSNLSIEEWGQAFGSISITNDIVDRLFHRASVLNIRKGISYRLHGPDAPKLEAIEKS</sequence>
<dbReference type="EMBL" id="ATBP01000581">
    <property type="protein sequence ID" value="ETR69701.1"/>
    <property type="molecule type" value="Genomic_DNA"/>
</dbReference>
<accession>A0A1V1P4F7</accession>
<dbReference type="PANTHER" id="PTHR30050:SF4">
    <property type="entry name" value="ATP-BINDING PROTEIN RV3427C IN INSERTION SEQUENCE-RELATED"/>
    <property type="match status" value="1"/>
</dbReference>
<dbReference type="NCBIfam" id="NF038214">
    <property type="entry name" value="IS21_help_AAA"/>
    <property type="match status" value="1"/>
</dbReference>
<dbReference type="InterPro" id="IPR047661">
    <property type="entry name" value="IstB"/>
</dbReference>
<comment type="similarity">
    <text evidence="1">Belongs to the IS21/IS1162 putative ATP-binding protein family.</text>
</comment>